<evidence type="ECO:0000313" key="19">
    <source>
        <dbReference type="Proteomes" id="UP000237271"/>
    </source>
</evidence>
<dbReference type="Pfam" id="PF00152">
    <property type="entry name" value="tRNA-synt_2"/>
    <property type="match status" value="1"/>
</dbReference>
<dbReference type="InterPro" id="IPR002313">
    <property type="entry name" value="Lys-tRNA-ligase_II"/>
</dbReference>
<dbReference type="InterPro" id="IPR004364">
    <property type="entry name" value="Aa-tRNA-synt_II"/>
</dbReference>
<dbReference type="GO" id="GO:0005829">
    <property type="term" value="C:cytosol"/>
    <property type="evidence" value="ECO:0007669"/>
    <property type="project" value="TreeGrafter"/>
</dbReference>
<dbReference type="SUPFAM" id="SSF47616">
    <property type="entry name" value="GST C-terminal domain-like"/>
    <property type="match status" value="1"/>
</dbReference>
<dbReference type="GO" id="GO:0004824">
    <property type="term" value="F:lysine-tRNA ligase activity"/>
    <property type="evidence" value="ECO:0007669"/>
    <property type="project" value="UniProtKB-EC"/>
</dbReference>
<dbReference type="FunFam" id="3.30.930.10:FF:000123">
    <property type="entry name" value="Lysine--tRNA ligase"/>
    <property type="match status" value="1"/>
</dbReference>
<dbReference type="GO" id="GO:0046872">
    <property type="term" value="F:metal ion binding"/>
    <property type="evidence" value="ECO:0007669"/>
    <property type="project" value="UniProtKB-KW"/>
</dbReference>
<dbReference type="Proteomes" id="UP000237271">
    <property type="component" value="Unassembled WGS sequence"/>
</dbReference>
<dbReference type="GO" id="GO:0003779">
    <property type="term" value="F:actin binding"/>
    <property type="evidence" value="ECO:0007669"/>
    <property type="project" value="UniProtKB-KW"/>
</dbReference>
<feature type="domain" description="Aminoacyl-transfer RNA synthetases class-II family profile" evidence="17">
    <location>
        <begin position="648"/>
        <end position="978"/>
    </location>
</feature>
<dbReference type="CDD" id="cd04322">
    <property type="entry name" value="LysRS_N"/>
    <property type="match status" value="1"/>
</dbReference>
<dbReference type="GO" id="GO:0005524">
    <property type="term" value="F:ATP binding"/>
    <property type="evidence" value="ECO:0007669"/>
    <property type="project" value="UniProtKB-KW"/>
</dbReference>
<evidence type="ECO:0000256" key="2">
    <source>
        <dbReference type="ARBA" id="ARBA00013166"/>
    </source>
</evidence>
<dbReference type="PANTHER" id="PTHR42918:SF9">
    <property type="entry name" value="LYSINE--TRNA LIGASE"/>
    <property type="match status" value="1"/>
</dbReference>
<keyword evidence="7" id="KW-0106">Calcium</keyword>
<evidence type="ECO:0000259" key="17">
    <source>
        <dbReference type="PROSITE" id="PS50862"/>
    </source>
</evidence>
<name>A0A2P4YCL1_9STRA</name>
<organism evidence="18 19">
    <name type="scientific">Phytophthora palmivora</name>
    <dbReference type="NCBI Taxonomy" id="4796"/>
    <lineage>
        <taxon>Eukaryota</taxon>
        <taxon>Sar</taxon>
        <taxon>Stramenopiles</taxon>
        <taxon>Oomycota</taxon>
        <taxon>Peronosporomycetes</taxon>
        <taxon>Peronosporales</taxon>
        <taxon>Peronosporaceae</taxon>
        <taxon>Phytophthora</taxon>
    </lineage>
</organism>
<dbReference type="InterPro" id="IPR002200">
    <property type="entry name" value="Elicitin"/>
</dbReference>
<keyword evidence="9" id="KW-0648">Protein biosynthesis</keyword>
<dbReference type="PRINTS" id="PR00982">
    <property type="entry name" value="TRNASYNTHLYS"/>
</dbReference>
<dbReference type="PANTHER" id="PTHR42918">
    <property type="entry name" value="LYSYL-TRNA SYNTHETASE"/>
    <property type="match status" value="1"/>
</dbReference>
<dbReference type="Pfam" id="PF00307">
    <property type="entry name" value="CH"/>
    <property type="match status" value="2"/>
</dbReference>
<feature type="region of interest" description="Disordered" evidence="15">
    <location>
        <begin position="309"/>
        <end position="328"/>
    </location>
</feature>
<evidence type="ECO:0000259" key="16">
    <source>
        <dbReference type="PROSITE" id="PS50021"/>
    </source>
</evidence>
<keyword evidence="10" id="KW-0030">Aminoacyl-tRNA synthetase</keyword>
<evidence type="ECO:0000256" key="13">
    <source>
        <dbReference type="ARBA" id="ARBA00048573"/>
    </source>
</evidence>
<dbReference type="InterPro" id="IPR012340">
    <property type="entry name" value="NA-bd_OB-fold"/>
</dbReference>
<dbReference type="Pfam" id="PF01336">
    <property type="entry name" value="tRNA_anti-codon"/>
    <property type="match status" value="1"/>
</dbReference>
<evidence type="ECO:0000256" key="3">
    <source>
        <dbReference type="ARBA" id="ARBA00022598"/>
    </source>
</evidence>
<keyword evidence="3 18" id="KW-0436">Ligase</keyword>
<keyword evidence="19" id="KW-1185">Reference proteome</keyword>
<dbReference type="EMBL" id="NCKW01003763">
    <property type="protein sequence ID" value="POM75552.1"/>
    <property type="molecule type" value="Genomic_DNA"/>
</dbReference>
<evidence type="ECO:0000256" key="9">
    <source>
        <dbReference type="ARBA" id="ARBA00022917"/>
    </source>
</evidence>
<dbReference type="GO" id="GO:0005576">
    <property type="term" value="C:extracellular region"/>
    <property type="evidence" value="ECO:0007669"/>
    <property type="project" value="InterPro"/>
</dbReference>
<evidence type="ECO:0000256" key="10">
    <source>
        <dbReference type="ARBA" id="ARBA00023146"/>
    </source>
</evidence>
<evidence type="ECO:0000256" key="7">
    <source>
        <dbReference type="ARBA" id="ARBA00022837"/>
    </source>
</evidence>
<dbReference type="Gene3D" id="1.20.1050.10">
    <property type="match status" value="1"/>
</dbReference>
<dbReference type="Gene3D" id="2.40.50.140">
    <property type="entry name" value="Nucleic acid-binding proteins"/>
    <property type="match status" value="1"/>
</dbReference>
<evidence type="ECO:0000256" key="12">
    <source>
        <dbReference type="ARBA" id="ARBA00030563"/>
    </source>
</evidence>
<accession>A0A2P4YCL1</accession>
<dbReference type="OrthoDB" id="21243at2759"/>
<feature type="domain" description="Calponin-homology (CH)" evidence="16">
    <location>
        <begin position="112"/>
        <end position="221"/>
    </location>
</feature>
<dbReference type="GO" id="GO:0006430">
    <property type="term" value="P:lysyl-tRNA aminoacylation"/>
    <property type="evidence" value="ECO:0007669"/>
    <property type="project" value="InterPro"/>
</dbReference>
<reference evidence="18 19" key="1">
    <citation type="journal article" date="2017" name="Genome Biol. Evol.">
        <title>Phytophthora megakarya and P. palmivora, closely related causal agents of cacao black pod rot, underwent increases in genome sizes and gene numbers by different mechanisms.</title>
        <authorList>
            <person name="Ali S.S."/>
            <person name="Shao J."/>
            <person name="Lary D.J."/>
            <person name="Kronmiller B."/>
            <person name="Shen D."/>
            <person name="Strem M.D."/>
            <person name="Amoako-Attah I."/>
            <person name="Akrofi A.Y."/>
            <person name="Begoude B.A."/>
            <person name="Ten Hoopen G.M."/>
            <person name="Coulibaly K."/>
            <person name="Kebe B.I."/>
            <person name="Melnick R.L."/>
            <person name="Guiltinan M.J."/>
            <person name="Tyler B.M."/>
            <person name="Meinhardt L.W."/>
            <person name="Bailey B.A."/>
        </authorList>
    </citation>
    <scope>NUCLEOTIDE SEQUENCE [LARGE SCALE GENOMIC DNA]</scope>
    <source>
        <strain evidence="19">sbr112.9</strain>
    </source>
</reference>
<comment type="similarity">
    <text evidence="1">Belongs to the class-II aminoacyl-tRNA synthetase family.</text>
</comment>
<dbReference type="EC" id="6.1.1.6" evidence="2 14"/>
<keyword evidence="6" id="KW-0547">Nucleotide-binding</keyword>
<gene>
    <name evidence="18" type="ORF">PHPALM_7333</name>
</gene>
<evidence type="ECO:0000256" key="11">
    <source>
        <dbReference type="ARBA" id="ARBA00023203"/>
    </source>
</evidence>
<dbReference type="CDD" id="cd21220">
    <property type="entry name" value="CH_PLS_FIM_rpt4"/>
    <property type="match status" value="1"/>
</dbReference>
<proteinExistence type="inferred from homology"/>
<keyword evidence="5" id="KW-0677">Repeat</keyword>
<feature type="domain" description="Calponin-homology (CH)" evidence="16">
    <location>
        <begin position="1"/>
        <end position="99"/>
    </location>
</feature>
<dbReference type="InterPro" id="IPR006195">
    <property type="entry name" value="aa-tRNA-synth_II"/>
</dbReference>
<protein>
    <recommendedName>
        <fullName evidence="2 14">Lysine--tRNA ligase</fullName>
        <ecNumber evidence="2 14">6.1.1.6</ecNumber>
    </recommendedName>
    <alternativeName>
        <fullName evidence="12 14">Lysyl-tRNA synthetase</fullName>
    </alternativeName>
</protein>
<dbReference type="InterPro" id="IPR001715">
    <property type="entry name" value="CH_dom"/>
</dbReference>
<evidence type="ECO:0000256" key="1">
    <source>
        <dbReference type="ARBA" id="ARBA00008226"/>
    </source>
</evidence>
<evidence type="ECO:0000256" key="8">
    <source>
        <dbReference type="ARBA" id="ARBA00022840"/>
    </source>
</evidence>
<keyword evidence="8" id="KW-0067">ATP-binding</keyword>
<evidence type="ECO:0000256" key="5">
    <source>
        <dbReference type="ARBA" id="ARBA00022737"/>
    </source>
</evidence>
<dbReference type="InterPro" id="IPR018149">
    <property type="entry name" value="Lys-tRNA-synth_II_C"/>
</dbReference>
<dbReference type="CDD" id="cd21219">
    <property type="entry name" value="CH_PLS_FIM_rpt3"/>
    <property type="match status" value="1"/>
</dbReference>
<dbReference type="InterPro" id="IPR045864">
    <property type="entry name" value="aa-tRNA-synth_II/BPL/LPL"/>
</dbReference>
<dbReference type="InterPro" id="IPR004365">
    <property type="entry name" value="NA-bd_OB_tRNA"/>
</dbReference>
<sequence length="1064" mass="117716">MWINSLAIDDVYINHLYSDLSDGMKLLKVLDKIQKGIVSWNKVNMVAPNKFKQVENCNYCVVLGKQLKFSLVNVGGADIFEGAKKMILSIVWQSMRYQQLKILSELAAGRGEITDKDIIGWANEKVRQSGRTKGNIVSFRDPSLSDGLYLLDLVHAVEPRAVNWEMVSQNKSDDAKASNAKYAISCAQKIGATVFLTYEDIVEVKPKMMMTFVAMTLVLAPSVTAKACTTTELTELTSVAATYYSSPDCAGSALDNSANTVAVICAGACMKLIRELQPDAPDCEYEGTNLGETMTQLVTWCDAAESASASSSNSAGEDSNSTVPNTTVTVPMCSNDDVTLINELNSEAEKNADCLGSAGKAVGATTKEEYCAEDACVAYLSNLESRLPNCTYGNYNIKQVIADTLAIYYRISTMSSPNDVPPATGAPDAPISKNELKRRLKAEKAAKAKAEKAAKKAAEAANKPKKAAADDEELDPTAYFANREKMLVELESQGVNPYPHKFHVSTSLPEFHALYKDLEAGSHETDVVVSVAGRLHSKRASGAKLVFYDLRADGLKLQIMSDVGTYESPEAFSQIHNILRRGDLVGVKGHPGKSKKGELSIFPQQLVLLSPCMHMLPKSHAGLTLQQDTRYRQRYLDLIMNDDTRGVFQTRAKIINFIRRFLDEKHFLEVETPMMNMIVGGATAKPFVTYHNDLHMNLFMRVAPELYLKQLVIGGLDRVYEIGRQFRNEGIDLTHNPEFTSCEFYMAYADYNDLMTLTEKLFSEMVKEITGGYTITIQKEPDEEPVTIDFTPPFKRVSMVSAVEEATGVKIPIDEPDKCVAILEELVTKYELECAPPRSIARLLDKLVGHFIEDNKAYWTKPFFIMDQPVYNSPLAKYHREKPALTERFELFLAGAEICNAYTELNNPKVQRERFIEQMEQAAAGDDEAQPHDESFCTAMEYGLPPTAGWGCGVDRLTMFLSNRFNIKEVLLFPAMKPDEQAAPAPSASGSASLISASGSVALDVLEKRLAGSTFVNGSSPSKDDTAVFERVKVVGKDILKKYPNVEKWLDFVTAFPNELRAKW</sequence>
<dbReference type="SUPFAM" id="SSF47576">
    <property type="entry name" value="Calponin-homology domain, CH-domain"/>
    <property type="match status" value="1"/>
</dbReference>
<dbReference type="FunFam" id="2.40.50.140:FF:000050">
    <property type="entry name" value="Lysine--tRNA ligase"/>
    <property type="match status" value="1"/>
</dbReference>
<dbReference type="CDD" id="cd00775">
    <property type="entry name" value="LysRS_core"/>
    <property type="match status" value="1"/>
</dbReference>
<dbReference type="InterPro" id="IPR044136">
    <property type="entry name" value="Lys-tRNA-ligase_II_N"/>
</dbReference>
<dbReference type="SUPFAM" id="SSF55681">
    <property type="entry name" value="Class II aaRS and biotin synthetases"/>
    <property type="match status" value="1"/>
</dbReference>
<dbReference type="HAMAP" id="MF_00252">
    <property type="entry name" value="Lys_tRNA_synth_class2"/>
    <property type="match status" value="1"/>
</dbReference>
<keyword evidence="4" id="KW-0479">Metal-binding</keyword>
<evidence type="ECO:0000256" key="14">
    <source>
        <dbReference type="RuleBase" id="RU003748"/>
    </source>
</evidence>
<dbReference type="SMART" id="SM00033">
    <property type="entry name" value="CH"/>
    <property type="match status" value="2"/>
</dbReference>
<dbReference type="GO" id="GO:0000049">
    <property type="term" value="F:tRNA binding"/>
    <property type="evidence" value="ECO:0007669"/>
    <property type="project" value="TreeGrafter"/>
</dbReference>
<dbReference type="InterPro" id="IPR036282">
    <property type="entry name" value="Glutathione-S-Trfase_C_sf"/>
</dbReference>
<dbReference type="InterPro" id="IPR036872">
    <property type="entry name" value="CH_dom_sf"/>
</dbReference>
<dbReference type="Gene3D" id="3.30.930.10">
    <property type="entry name" value="Bira Bifunctional Protein, Domain 2"/>
    <property type="match status" value="1"/>
</dbReference>
<dbReference type="PROSITE" id="PS50021">
    <property type="entry name" value="CH"/>
    <property type="match status" value="2"/>
</dbReference>
<evidence type="ECO:0000313" key="18">
    <source>
        <dbReference type="EMBL" id="POM75552.1"/>
    </source>
</evidence>
<comment type="caution">
    <text evidence="18">The sequence shown here is derived from an EMBL/GenBank/DDBJ whole genome shotgun (WGS) entry which is preliminary data.</text>
</comment>
<dbReference type="SMART" id="SM01187">
    <property type="entry name" value="Elicitin"/>
    <property type="match status" value="2"/>
</dbReference>
<comment type="catalytic activity">
    <reaction evidence="13 14">
        <text>tRNA(Lys) + L-lysine + ATP = L-lysyl-tRNA(Lys) + AMP + diphosphate</text>
        <dbReference type="Rhea" id="RHEA:20792"/>
        <dbReference type="Rhea" id="RHEA-COMP:9696"/>
        <dbReference type="Rhea" id="RHEA-COMP:9697"/>
        <dbReference type="ChEBI" id="CHEBI:30616"/>
        <dbReference type="ChEBI" id="CHEBI:32551"/>
        <dbReference type="ChEBI" id="CHEBI:33019"/>
        <dbReference type="ChEBI" id="CHEBI:78442"/>
        <dbReference type="ChEBI" id="CHEBI:78529"/>
        <dbReference type="ChEBI" id="CHEBI:456215"/>
        <dbReference type="EC" id="6.1.1.6"/>
    </reaction>
</comment>
<dbReference type="FunFam" id="1.10.418.10:FF:000010">
    <property type="entry name" value="Plastin-3 isoform 1"/>
    <property type="match status" value="1"/>
</dbReference>
<dbReference type="Gene3D" id="1.10.418.10">
    <property type="entry name" value="Calponin-like domain"/>
    <property type="match status" value="2"/>
</dbReference>
<feature type="region of interest" description="Disordered" evidence="15">
    <location>
        <begin position="451"/>
        <end position="474"/>
    </location>
</feature>
<keyword evidence="11" id="KW-0009">Actin-binding</keyword>
<dbReference type="SUPFAM" id="SSF50249">
    <property type="entry name" value="Nucleic acid-binding proteins"/>
    <property type="match status" value="1"/>
</dbReference>
<evidence type="ECO:0000256" key="6">
    <source>
        <dbReference type="ARBA" id="ARBA00022741"/>
    </source>
</evidence>
<evidence type="ECO:0000256" key="15">
    <source>
        <dbReference type="SAM" id="MobiDB-lite"/>
    </source>
</evidence>
<evidence type="ECO:0000256" key="4">
    <source>
        <dbReference type="ARBA" id="ARBA00022723"/>
    </source>
</evidence>
<dbReference type="NCBIfam" id="TIGR00499">
    <property type="entry name" value="lysS_bact"/>
    <property type="match status" value="1"/>
</dbReference>
<dbReference type="AlphaFoldDB" id="A0A2P4YCL1"/>
<dbReference type="NCBIfam" id="NF001756">
    <property type="entry name" value="PRK00484.1"/>
    <property type="match status" value="1"/>
</dbReference>
<dbReference type="PROSITE" id="PS50862">
    <property type="entry name" value="AA_TRNA_LIGASE_II"/>
    <property type="match status" value="1"/>
</dbReference>